<dbReference type="CTD" id="20214738"/>
<dbReference type="GeneID" id="20214738"/>
<dbReference type="Proteomes" id="UP000015101">
    <property type="component" value="Unassembled WGS sequence"/>
</dbReference>
<evidence type="ECO:0000259" key="18">
    <source>
        <dbReference type="PROSITE" id="PS50011"/>
    </source>
</evidence>
<dbReference type="EMBL" id="KB095858">
    <property type="protein sequence ID" value="ESO10783.1"/>
    <property type="molecule type" value="Genomic_DNA"/>
</dbReference>
<evidence type="ECO:0000256" key="14">
    <source>
        <dbReference type="ARBA" id="ARBA00049308"/>
    </source>
</evidence>
<evidence type="ECO:0000256" key="1">
    <source>
        <dbReference type="ARBA" id="ARBA00004496"/>
    </source>
</evidence>
<dbReference type="InParanoid" id="T1G0Z0"/>
<dbReference type="PROSITE" id="PS00107">
    <property type="entry name" value="PROTEIN_KINASE_ATP"/>
    <property type="match status" value="1"/>
</dbReference>
<keyword evidence="3" id="KW-0963">Cytoplasm</keyword>
<keyword evidence="9" id="KW-0829">Tyrosine-protein kinase</keyword>
<evidence type="ECO:0000256" key="16">
    <source>
        <dbReference type="PROSITE-ProRule" id="PRU10141"/>
    </source>
</evidence>
<gene>
    <name evidence="20" type="primary">20214738</name>
    <name evidence="19" type="ORF">HELRODRAFT_72374</name>
</gene>
<comment type="catalytic activity">
    <reaction evidence="14">
        <text>L-threonyl-[protein] + ATP = O-phospho-L-threonyl-[protein] + ADP + H(+)</text>
        <dbReference type="Rhea" id="RHEA:46608"/>
        <dbReference type="Rhea" id="RHEA-COMP:11060"/>
        <dbReference type="Rhea" id="RHEA-COMP:11605"/>
        <dbReference type="ChEBI" id="CHEBI:15378"/>
        <dbReference type="ChEBI" id="CHEBI:30013"/>
        <dbReference type="ChEBI" id="CHEBI:30616"/>
        <dbReference type="ChEBI" id="CHEBI:61977"/>
        <dbReference type="ChEBI" id="CHEBI:456216"/>
        <dbReference type="EC" id="2.7.12.1"/>
    </reaction>
</comment>
<dbReference type="SMART" id="SM00220">
    <property type="entry name" value="S_TKc"/>
    <property type="match status" value="1"/>
</dbReference>
<feature type="region of interest" description="Disordered" evidence="17">
    <location>
        <begin position="662"/>
        <end position="713"/>
    </location>
</feature>
<dbReference type="PROSITE" id="PS00108">
    <property type="entry name" value="PROTEIN_KINASE_ST"/>
    <property type="match status" value="1"/>
</dbReference>
<dbReference type="InterPro" id="IPR011009">
    <property type="entry name" value="Kinase-like_dom_sf"/>
</dbReference>
<organism evidence="20 21">
    <name type="scientific">Helobdella robusta</name>
    <name type="common">Californian leech</name>
    <dbReference type="NCBI Taxonomy" id="6412"/>
    <lineage>
        <taxon>Eukaryota</taxon>
        <taxon>Metazoa</taxon>
        <taxon>Spiralia</taxon>
        <taxon>Lophotrochozoa</taxon>
        <taxon>Annelida</taxon>
        <taxon>Clitellata</taxon>
        <taxon>Hirudinea</taxon>
        <taxon>Rhynchobdellida</taxon>
        <taxon>Glossiphoniidae</taxon>
        <taxon>Helobdella</taxon>
    </lineage>
</organism>
<dbReference type="EnsemblMetazoa" id="HelroT72374">
    <property type="protein sequence ID" value="HelroP72374"/>
    <property type="gene ID" value="HelroG72374"/>
</dbReference>
<dbReference type="GO" id="GO:0043066">
    <property type="term" value="P:negative regulation of apoptotic process"/>
    <property type="evidence" value="ECO:0000318"/>
    <property type="project" value="GO_Central"/>
</dbReference>
<dbReference type="SUPFAM" id="SSF56112">
    <property type="entry name" value="Protein kinase-like (PK-like)"/>
    <property type="match status" value="1"/>
</dbReference>
<dbReference type="Gene3D" id="1.10.510.10">
    <property type="entry name" value="Transferase(Phosphotransferase) domain 1"/>
    <property type="match status" value="1"/>
</dbReference>
<dbReference type="GO" id="GO:0070374">
    <property type="term" value="P:positive regulation of ERK1 and ERK2 cascade"/>
    <property type="evidence" value="ECO:0000318"/>
    <property type="project" value="GO_Central"/>
</dbReference>
<dbReference type="Pfam" id="PF00069">
    <property type="entry name" value="Pkinase"/>
    <property type="match status" value="1"/>
</dbReference>
<dbReference type="GO" id="GO:0004712">
    <property type="term" value="F:protein serine/threonine/tyrosine kinase activity"/>
    <property type="evidence" value="ECO:0007669"/>
    <property type="project" value="UniProtKB-EC"/>
</dbReference>
<comment type="subcellular location">
    <subcellularLocation>
        <location evidence="1">Cytoplasm</location>
    </subcellularLocation>
</comment>
<dbReference type="STRING" id="6412.T1G0Z0"/>
<evidence type="ECO:0000313" key="20">
    <source>
        <dbReference type="EnsemblMetazoa" id="HelroP72374"/>
    </source>
</evidence>
<keyword evidence="8 16" id="KW-0067">ATP-binding</keyword>
<evidence type="ECO:0000256" key="3">
    <source>
        <dbReference type="ARBA" id="ARBA00022490"/>
    </source>
</evidence>
<accession>T1G0Z0</accession>
<evidence type="ECO:0000256" key="2">
    <source>
        <dbReference type="ARBA" id="ARBA00013203"/>
    </source>
</evidence>
<evidence type="ECO:0000256" key="5">
    <source>
        <dbReference type="ARBA" id="ARBA00022679"/>
    </source>
</evidence>
<keyword evidence="6 16" id="KW-0547">Nucleotide-binding</keyword>
<comment type="catalytic activity">
    <reaction evidence="15">
        <text>L-tyrosyl-[protein] + ATP = O-phospho-L-tyrosyl-[protein] + ADP + H(+)</text>
        <dbReference type="Rhea" id="RHEA:10596"/>
        <dbReference type="Rhea" id="RHEA-COMP:10136"/>
        <dbReference type="Rhea" id="RHEA-COMP:20101"/>
        <dbReference type="ChEBI" id="CHEBI:15378"/>
        <dbReference type="ChEBI" id="CHEBI:30616"/>
        <dbReference type="ChEBI" id="CHEBI:46858"/>
        <dbReference type="ChEBI" id="CHEBI:61978"/>
        <dbReference type="ChEBI" id="CHEBI:456216"/>
        <dbReference type="EC" id="2.7.12.1"/>
    </reaction>
</comment>
<evidence type="ECO:0000256" key="13">
    <source>
        <dbReference type="ARBA" id="ARBA00049003"/>
    </source>
</evidence>
<reference evidence="20" key="3">
    <citation type="submission" date="2015-06" db="UniProtKB">
        <authorList>
            <consortium name="EnsemblMetazoa"/>
        </authorList>
    </citation>
    <scope>IDENTIFICATION</scope>
</reference>
<reference evidence="21" key="1">
    <citation type="submission" date="2012-12" db="EMBL/GenBank/DDBJ databases">
        <authorList>
            <person name="Hellsten U."/>
            <person name="Grimwood J."/>
            <person name="Chapman J.A."/>
            <person name="Shapiro H."/>
            <person name="Aerts A."/>
            <person name="Otillar R.P."/>
            <person name="Terry A.Y."/>
            <person name="Boore J.L."/>
            <person name="Simakov O."/>
            <person name="Marletaz F."/>
            <person name="Cho S.-J."/>
            <person name="Edsinger-Gonzales E."/>
            <person name="Havlak P."/>
            <person name="Kuo D.-H."/>
            <person name="Larsson T."/>
            <person name="Lv J."/>
            <person name="Arendt D."/>
            <person name="Savage R."/>
            <person name="Osoegawa K."/>
            <person name="de Jong P."/>
            <person name="Lindberg D.R."/>
            <person name="Seaver E.C."/>
            <person name="Weisblat D.A."/>
            <person name="Putnam N.H."/>
            <person name="Grigoriev I.V."/>
            <person name="Rokhsar D.S."/>
        </authorList>
    </citation>
    <scope>NUCLEOTIDE SEQUENCE</scope>
</reference>
<feature type="domain" description="Protein kinase" evidence="18">
    <location>
        <begin position="321"/>
        <end position="580"/>
    </location>
</feature>
<dbReference type="RefSeq" id="XP_009011052.1">
    <property type="nucleotide sequence ID" value="XM_009012804.1"/>
</dbReference>
<dbReference type="HOGENOM" id="CLU_014116_0_0_1"/>
<evidence type="ECO:0000256" key="7">
    <source>
        <dbReference type="ARBA" id="ARBA00022777"/>
    </source>
</evidence>
<dbReference type="PANTHER" id="PTHR46392">
    <property type="entry name" value="DUAL SERINE/THREONINE AND TYROSINE PROTEIN KINASE"/>
    <property type="match status" value="1"/>
</dbReference>
<reference evidence="19 21" key="2">
    <citation type="journal article" date="2013" name="Nature">
        <title>Insights into bilaterian evolution from three spiralian genomes.</title>
        <authorList>
            <person name="Simakov O."/>
            <person name="Marletaz F."/>
            <person name="Cho S.J."/>
            <person name="Edsinger-Gonzales E."/>
            <person name="Havlak P."/>
            <person name="Hellsten U."/>
            <person name="Kuo D.H."/>
            <person name="Larsson T."/>
            <person name="Lv J."/>
            <person name="Arendt D."/>
            <person name="Savage R."/>
            <person name="Osoegawa K."/>
            <person name="de Jong P."/>
            <person name="Grimwood J."/>
            <person name="Chapman J.A."/>
            <person name="Shapiro H."/>
            <person name="Aerts A."/>
            <person name="Otillar R.P."/>
            <person name="Terry A.Y."/>
            <person name="Boore J.L."/>
            <person name="Grigoriev I.V."/>
            <person name="Lindberg D.R."/>
            <person name="Seaver E.C."/>
            <person name="Weisblat D.A."/>
            <person name="Putnam N.H."/>
            <person name="Rokhsar D.S."/>
        </authorList>
    </citation>
    <scope>NUCLEOTIDE SEQUENCE</scope>
</reference>
<proteinExistence type="predicted"/>
<dbReference type="EC" id="2.7.12.1" evidence="2"/>
<dbReference type="GO" id="GO:0045743">
    <property type="term" value="P:positive regulation of fibroblast growth factor receptor signaling pathway"/>
    <property type="evidence" value="ECO:0000318"/>
    <property type="project" value="GO_Central"/>
</dbReference>
<evidence type="ECO:0000256" key="12">
    <source>
        <dbReference type="ARBA" id="ARBA00042638"/>
    </source>
</evidence>
<evidence type="ECO:0000256" key="6">
    <source>
        <dbReference type="ARBA" id="ARBA00022741"/>
    </source>
</evidence>
<dbReference type="AlphaFoldDB" id="T1G0Z0"/>
<evidence type="ECO:0000313" key="21">
    <source>
        <dbReference type="Proteomes" id="UP000015101"/>
    </source>
</evidence>
<keyword evidence="21" id="KW-1185">Reference proteome</keyword>
<protein>
    <recommendedName>
        <fullName evidence="10">Dual serine/threonine and tyrosine protein kinase</fullName>
        <ecNumber evidence="2">2.7.12.1</ecNumber>
    </recommendedName>
    <alternativeName>
        <fullName evidence="12">Dusty protein kinase</fullName>
    </alternativeName>
    <alternativeName>
        <fullName evidence="11">Receptor-interacting serine/threonine-protein kinase 5</fullName>
    </alternativeName>
</protein>
<dbReference type="OrthoDB" id="122279at2759"/>
<evidence type="ECO:0000256" key="15">
    <source>
        <dbReference type="ARBA" id="ARBA00051680"/>
    </source>
</evidence>
<evidence type="ECO:0000256" key="17">
    <source>
        <dbReference type="SAM" id="MobiDB-lite"/>
    </source>
</evidence>
<dbReference type="eggNOG" id="KOG0192">
    <property type="taxonomic scope" value="Eukaryota"/>
</dbReference>
<evidence type="ECO:0000313" key="19">
    <source>
        <dbReference type="EMBL" id="ESO10783.1"/>
    </source>
</evidence>
<dbReference type="GO" id="GO:0004674">
    <property type="term" value="F:protein serine/threonine kinase activity"/>
    <property type="evidence" value="ECO:0007669"/>
    <property type="project" value="UniProtKB-KW"/>
</dbReference>
<dbReference type="InterPro" id="IPR017441">
    <property type="entry name" value="Protein_kinase_ATP_BS"/>
</dbReference>
<evidence type="ECO:0000256" key="10">
    <source>
        <dbReference type="ARBA" id="ARBA00040421"/>
    </source>
</evidence>
<name>T1G0Z0_HELRO</name>
<dbReference type="KEGG" id="hro:HELRODRAFT_72374"/>
<dbReference type="InterPro" id="IPR008271">
    <property type="entry name" value="Ser/Thr_kinase_AS"/>
</dbReference>
<feature type="binding site" evidence="16">
    <location>
        <position position="350"/>
    </location>
    <ligand>
        <name>ATP</name>
        <dbReference type="ChEBI" id="CHEBI:30616"/>
    </ligand>
</feature>
<feature type="compositionally biased region" description="Basic and acidic residues" evidence="17">
    <location>
        <begin position="685"/>
        <end position="703"/>
    </location>
</feature>
<dbReference type="OMA" id="WRIMTTS"/>
<dbReference type="GO" id="GO:0044344">
    <property type="term" value="P:cellular response to fibroblast growth factor stimulus"/>
    <property type="evidence" value="ECO:0000318"/>
    <property type="project" value="GO_Central"/>
</dbReference>
<dbReference type="PANTHER" id="PTHR46392:SF1">
    <property type="entry name" value="DUAL SERINE_THREONINE AND TYROSINE PROTEIN KINASE"/>
    <property type="match status" value="1"/>
</dbReference>
<dbReference type="GO" id="GO:0005737">
    <property type="term" value="C:cytoplasm"/>
    <property type="evidence" value="ECO:0000318"/>
    <property type="project" value="GO_Central"/>
</dbReference>
<keyword evidence="5" id="KW-0808">Transferase</keyword>
<dbReference type="InterPro" id="IPR000719">
    <property type="entry name" value="Prot_kinase_dom"/>
</dbReference>
<sequence length="713" mass="80596">DRLELTAQLHEFTKVVLSRMLLKTVNVIISVHLHCLDSTIKIAYNMAQNGFRVPPRIKFAKTKEEELYNSLMEMATKKQDELKKMICGMIDRKKEELIQKAATCEIVGIELSEDGLVGSSKDLKFCSEQIEDFVLLNLNGMIAGELVNSVDVLRESYIGILSRCLKSLEQLDVETGLESSRTSRALKDILSTAYQVNITLQTNDSFVRAFIERMKHVLHSIWSRPSMKIDADWKKKVASEMLSSLNESRCQKSICNQIKERLKKSHQTFEQCLKQLEVKHSGQLERTEVQRLTIRKEYAPRVAKLSLESRSLRDLLLHGKPKLGAMIGNGQYGVVFMCDSWAGFKPCAVKTMVPPDEKHWNDLAMEFYYTMNIPEHDRIAVLRGSVIDYTYSSNGLAVMLIMDKLDMDLHTAIEKKLSWIERLQISIDVVEGIRYLHSQGLVHRDIKLKNVLIDGNKRAKLTDLGFCKPETLMTGSIVGTPIHMAPELVSGKYDHSVDIYAFGVLFWYLCSGCVQLPLRFEKCPSKEVLWNCVKKGCRLRPEKPKDVDPECWDLMLACWHSNPDVRPLLGEIELTLRSIFDRVVKEAATTAGKAATIAGNTAATAVNAATTAANATTKGGKRDNDAKGRADDFLKCEGVQGFGADNDASCCYHGDGDDDCSDDSFDDCDDDDDDDDEEEKEEEEEWKKDDGDDDVRRFRRVNDDNNNDNDTLR</sequence>
<dbReference type="GO" id="GO:0005524">
    <property type="term" value="F:ATP binding"/>
    <property type="evidence" value="ECO:0007669"/>
    <property type="project" value="UniProtKB-UniRule"/>
</dbReference>
<evidence type="ECO:0000256" key="11">
    <source>
        <dbReference type="ARBA" id="ARBA00041268"/>
    </source>
</evidence>
<dbReference type="EMBL" id="AMQM01002743">
    <property type="status" value="NOT_ANNOTATED_CDS"/>
    <property type="molecule type" value="Genomic_DNA"/>
</dbReference>
<evidence type="ECO:0000256" key="8">
    <source>
        <dbReference type="ARBA" id="ARBA00022840"/>
    </source>
</evidence>
<evidence type="ECO:0000256" key="9">
    <source>
        <dbReference type="ARBA" id="ARBA00023137"/>
    </source>
</evidence>
<keyword evidence="7" id="KW-0418">Kinase</keyword>
<feature type="compositionally biased region" description="Acidic residues" evidence="17">
    <location>
        <begin position="662"/>
        <end position="684"/>
    </location>
</feature>
<keyword evidence="4" id="KW-0723">Serine/threonine-protein kinase</keyword>
<dbReference type="GO" id="GO:0004713">
    <property type="term" value="F:protein tyrosine kinase activity"/>
    <property type="evidence" value="ECO:0007669"/>
    <property type="project" value="UniProtKB-KW"/>
</dbReference>
<dbReference type="PROSITE" id="PS50011">
    <property type="entry name" value="PROTEIN_KINASE_DOM"/>
    <property type="match status" value="1"/>
</dbReference>
<evidence type="ECO:0000256" key="4">
    <source>
        <dbReference type="ARBA" id="ARBA00022527"/>
    </source>
</evidence>
<dbReference type="InterPro" id="IPR051302">
    <property type="entry name" value="Dual_SerThr-Tyr_Kinase"/>
</dbReference>
<comment type="catalytic activity">
    <reaction evidence="13">
        <text>L-seryl-[protein] + ATP = O-phospho-L-seryl-[protein] + ADP + H(+)</text>
        <dbReference type="Rhea" id="RHEA:17989"/>
        <dbReference type="Rhea" id="RHEA-COMP:9863"/>
        <dbReference type="Rhea" id="RHEA-COMP:11604"/>
        <dbReference type="ChEBI" id="CHEBI:15378"/>
        <dbReference type="ChEBI" id="CHEBI:29999"/>
        <dbReference type="ChEBI" id="CHEBI:30616"/>
        <dbReference type="ChEBI" id="CHEBI:83421"/>
        <dbReference type="ChEBI" id="CHEBI:456216"/>
        <dbReference type="EC" id="2.7.12.1"/>
    </reaction>
</comment>